<evidence type="ECO:0000313" key="4">
    <source>
        <dbReference type="EMBL" id="MFC4728425.1"/>
    </source>
</evidence>
<evidence type="ECO:0000256" key="2">
    <source>
        <dbReference type="ARBA" id="ARBA00023002"/>
    </source>
</evidence>
<dbReference type="PANTHER" id="PTHR48105">
    <property type="entry name" value="THIOREDOXIN REDUCTASE 1-RELATED-RELATED"/>
    <property type="match status" value="1"/>
</dbReference>
<feature type="domain" description="FAD/NAD(P)-binding" evidence="3">
    <location>
        <begin position="7"/>
        <end position="287"/>
    </location>
</feature>
<evidence type="ECO:0000259" key="3">
    <source>
        <dbReference type="Pfam" id="PF07992"/>
    </source>
</evidence>
<dbReference type="PRINTS" id="PR00469">
    <property type="entry name" value="PNDRDTASEII"/>
</dbReference>
<dbReference type="PRINTS" id="PR00368">
    <property type="entry name" value="FADPNR"/>
</dbReference>
<dbReference type="InterPro" id="IPR050097">
    <property type="entry name" value="Ferredoxin-NADP_redctase_2"/>
</dbReference>
<proteinExistence type="predicted"/>
<reference evidence="5" key="1">
    <citation type="journal article" date="2019" name="Int. J. Syst. Evol. Microbiol.">
        <title>The Global Catalogue of Microorganisms (GCM) 10K type strain sequencing project: providing services to taxonomists for standard genome sequencing and annotation.</title>
        <authorList>
            <consortium name="The Broad Institute Genomics Platform"/>
            <consortium name="The Broad Institute Genome Sequencing Center for Infectious Disease"/>
            <person name="Wu L."/>
            <person name="Ma J."/>
        </authorList>
    </citation>
    <scope>NUCLEOTIDE SEQUENCE [LARGE SCALE GENOMIC DNA]</scope>
    <source>
        <strain evidence="5">CGMCC 1.13574</strain>
    </source>
</reference>
<dbReference type="Gene3D" id="3.50.50.60">
    <property type="entry name" value="FAD/NAD(P)-binding domain"/>
    <property type="match status" value="2"/>
</dbReference>
<evidence type="ECO:0000256" key="1">
    <source>
        <dbReference type="ARBA" id="ARBA00022630"/>
    </source>
</evidence>
<comment type="caution">
    <text evidence="4">The sequence shown here is derived from an EMBL/GenBank/DDBJ whole genome shotgun (WGS) entry which is preliminary data.</text>
</comment>
<dbReference type="Pfam" id="PF07992">
    <property type="entry name" value="Pyr_redox_2"/>
    <property type="match status" value="1"/>
</dbReference>
<keyword evidence="2" id="KW-0560">Oxidoreductase</keyword>
<dbReference type="InterPro" id="IPR036188">
    <property type="entry name" value="FAD/NAD-bd_sf"/>
</dbReference>
<sequence length="307" mass="31858">MSDTPLDCLIIGAGPAGLTAATYLARFRRRVTLVSAGESRAHYIPVSHNCPGFPFGISGTDLLHKLRRQAAEYGVEPVDARIGRLARDEAGFLAEAGARRWRARTVLMATGLVDRMPPIPDLDRGIAAGVVRICAICDGYEAKDHRIGVYGPPKGVVGHAAFLRTYSRRVSAVLSEPGTLSDADAGRAQALGIAVLPPPTAIRLLYGDDGAPVACQVRGPGKAATFDSFYPVLGADAKAALARSVGAEADEAGELLVDAHLQTSVEGLYAAGDVVSALNQISVAVGAAAIAATAIHNRLPGNPLPAE</sequence>
<name>A0ABV9NKS5_9GAMM</name>
<dbReference type="Proteomes" id="UP001595892">
    <property type="component" value="Unassembled WGS sequence"/>
</dbReference>
<dbReference type="RefSeq" id="WP_377004456.1">
    <property type="nucleotide sequence ID" value="NZ_JBHSGG010000026.1"/>
</dbReference>
<dbReference type="InterPro" id="IPR023753">
    <property type="entry name" value="FAD/NAD-binding_dom"/>
</dbReference>
<evidence type="ECO:0000313" key="5">
    <source>
        <dbReference type="Proteomes" id="UP001595892"/>
    </source>
</evidence>
<organism evidence="4 5">
    <name type="scientific">Coralloluteibacterium thermophilum</name>
    <dbReference type="NCBI Taxonomy" id="2707049"/>
    <lineage>
        <taxon>Bacteria</taxon>
        <taxon>Pseudomonadati</taxon>
        <taxon>Pseudomonadota</taxon>
        <taxon>Gammaproteobacteria</taxon>
        <taxon>Lysobacterales</taxon>
        <taxon>Lysobacteraceae</taxon>
        <taxon>Coralloluteibacterium</taxon>
    </lineage>
</organism>
<keyword evidence="5" id="KW-1185">Reference proteome</keyword>
<protein>
    <submittedName>
        <fullName evidence="4">NAD(P)/FAD-dependent oxidoreductase</fullName>
    </submittedName>
</protein>
<dbReference type="EMBL" id="JBHSGG010000026">
    <property type="protein sequence ID" value="MFC4728425.1"/>
    <property type="molecule type" value="Genomic_DNA"/>
</dbReference>
<dbReference type="SUPFAM" id="SSF51905">
    <property type="entry name" value="FAD/NAD(P)-binding domain"/>
    <property type="match status" value="1"/>
</dbReference>
<keyword evidence="1" id="KW-0285">Flavoprotein</keyword>
<gene>
    <name evidence="4" type="ORF">ACFO3Q_09595</name>
</gene>
<accession>A0ABV9NKS5</accession>